<feature type="region of interest" description="Disordered" evidence="1">
    <location>
        <begin position="99"/>
        <end position="122"/>
    </location>
</feature>
<feature type="compositionally biased region" description="Low complexity" evidence="1">
    <location>
        <begin position="356"/>
        <end position="379"/>
    </location>
</feature>
<dbReference type="Proteomes" id="UP000310158">
    <property type="component" value="Unassembled WGS sequence"/>
</dbReference>
<feature type="compositionally biased region" description="Low complexity" evidence="1">
    <location>
        <begin position="525"/>
        <end position="534"/>
    </location>
</feature>
<feature type="region of interest" description="Disordered" evidence="1">
    <location>
        <begin position="687"/>
        <end position="741"/>
    </location>
</feature>
<name>A0A4S4M6U4_9AGAM</name>
<feature type="compositionally biased region" description="Pro residues" evidence="1">
    <location>
        <begin position="535"/>
        <end position="550"/>
    </location>
</feature>
<feature type="region of interest" description="Disordered" evidence="1">
    <location>
        <begin position="245"/>
        <end position="272"/>
    </location>
</feature>
<evidence type="ECO:0000256" key="1">
    <source>
        <dbReference type="SAM" id="MobiDB-lite"/>
    </source>
</evidence>
<evidence type="ECO:0000313" key="2">
    <source>
        <dbReference type="EMBL" id="THH18570.1"/>
    </source>
</evidence>
<keyword evidence="3" id="KW-1185">Reference proteome</keyword>
<evidence type="ECO:0000313" key="3">
    <source>
        <dbReference type="Proteomes" id="UP000310158"/>
    </source>
</evidence>
<feature type="compositionally biased region" description="Pro residues" evidence="1">
    <location>
        <begin position="816"/>
        <end position="828"/>
    </location>
</feature>
<feature type="region of interest" description="Disordered" evidence="1">
    <location>
        <begin position="398"/>
        <end position="427"/>
    </location>
</feature>
<organism evidence="2 3">
    <name type="scientific">Bondarzewia mesenterica</name>
    <dbReference type="NCBI Taxonomy" id="1095465"/>
    <lineage>
        <taxon>Eukaryota</taxon>
        <taxon>Fungi</taxon>
        <taxon>Dikarya</taxon>
        <taxon>Basidiomycota</taxon>
        <taxon>Agaricomycotina</taxon>
        <taxon>Agaricomycetes</taxon>
        <taxon>Russulales</taxon>
        <taxon>Bondarzewiaceae</taxon>
        <taxon>Bondarzewia</taxon>
    </lineage>
</organism>
<comment type="caution">
    <text evidence="2">The sequence shown here is derived from an EMBL/GenBank/DDBJ whole genome shotgun (WGS) entry which is preliminary data.</text>
</comment>
<protein>
    <submittedName>
        <fullName evidence="2">Uncharacterized protein</fullName>
    </submittedName>
</protein>
<dbReference type="OrthoDB" id="3268717at2759"/>
<feature type="compositionally biased region" description="Polar residues" evidence="1">
    <location>
        <begin position="687"/>
        <end position="696"/>
    </location>
</feature>
<reference evidence="2 3" key="1">
    <citation type="submission" date="2019-02" db="EMBL/GenBank/DDBJ databases">
        <title>Genome sequencing of the rare red list fungi Bondarzewia mesenterica.</title>
        <authorList>
            <person name="Buettner E."/>
            <person name="Kellner H."/>
        </authorList>
    </citation>
    <scope>NUCLEOTIDE SEQUENCE [LARGE SCALE GENOMIC DNA]</scope>
    <source>
        <strain evidence="2 3">DSM 108281</strain>
    </source>
</reference>
<proteinExistence type="predicted"/>
<feature type="compositionally biased region" description="Basic residues" evidence="1">
    <location>
        <begin position="253"/>
        <end position="270"/>
    </location>
</feature>
<feature type="region of interest" description="Disordered" evidence="1">
    <location>
        <begin position="486"/>
        <end position="552"/>
    </location>
</feature>
<feature type="compositionally biased region" description="Polar residues" evidence="1">
    <location>
        <begin position="337"/>
        <end position="354"/>
    </location>
</feature>
<accession>A0A4S4M6U4</accession>
<feature type="region of interest" description="Disordered" evidence="1">
    <location>
        <begin position="622"/>
        <end position="644"/>
    </location>
</feature>
<feature type="region of interest" description="Disordered" evidence="1">
    <location>
        <begin position="816"/>
        <end position="843"/>
    </location>
</feature>
<feature type="compositionally biased region" description="Basic residues" evidence="1">
    <location>
        <begin position="830"/>
        <end position="843"/>
    </location>
</feature>
<feature type="region of interest" description="Disordered" evidence="1">
    <location>
        <begin position="293"/>
        <end position="379"/>
    </location>
</feature>
<dbReference type="EMBL" id="SGPL01000072">
    <property type="protein sequence ID" value="THH18570.1"/>
    <property type="molecule type" value="Genomic_DNA"/>
</dbReference>
<feature type="compositionally biased region" description="Low complexity" evidence="1">
    <location>
        <begin position="702"/>
        <end position="716"/>
    </location>
</feature>
<gene>
    <name evidence="2" type="ORF">EW146_g2447</name>
</gene>
<feature type="region of interest" description="Disordered" evidence="1">
    <location>
        <begin position="188"/>
        <end position="228"/>
    </location>
</feature>
<dbReference type="AlphaFoldDB" id="A0A4S4M6U4"/>
<sequence>MLIQHGLINRLKDNDNTIAFCVNKRCAFRGLTLNLTSTTTPRHEAADPPVTFVRDHRQQRQAYTFSSRRLSSQQRLARGSTFSSKKFLRSRLARSLRGSLRSSTGALAEPPLGSNAHPLPDKPRVLSFESEVLSTVPEEDPGAVDDWLDDFQPVFREEFLGEVDDRHLGSAGGVTDQTGISLLEHPAQNSTIDKTPPGVPPEPLSVNPTSQLSDPFATPTDYRSPIDSLHPVSLISRSSSYRTNYDKAPAVSVRHRTSSRASRQSRRSSRHISGLHDIRLILDFPLPPSNLPTPISSKLADPTQDSAPSPPIADNSSVFFDQDPFRAESPPQKDSVDNQSSQAKSLSGSATASFHTALSRAPTPATSAPSSVTTKASSTLRRFGSLTKDTLRASFRTPISQISASSRRRSKRSAVHVPAENSPERSEKPKVIFQPLPEFVPEALDIDFSSYNTAATLRRNLVSHLYSERSFSAYYRSLEDLLSRPIPREEPATPRTRFTSAPSLLPDSSLVGHTRSQSEPANLVTPAAASSTPASRPPRPTRPLPLPPPQSQGAIVHELVNPLELTASPTYSLNELRYSTASSFAPSSPSWLSRNVQELENWLATHTAPSPQSVYSDVTEVDPDPLRETDNNSLLSSPSPLPIPPSLPLPYPAGEVLHIRGRIAIHDANSSEVTLNTIETSNDFLSDSTLTVPSQRGSRHTSASSASPSLRPNNSPSKPPLSPSKARSRTSSVTRATITHYRRSIVEGRRKSRACAVPSNELINHKEQLYSKRSAPQLFSKPEHAFTTSTRTVTLLPPLDIISVVSPVLDSTPTPVLPIRPRPYPPTPRTRYRNQRGLPRKQF</sequence>